<evidence type="ECO:0008006" key="3">
    <source>
        <dbReference type="Google" id="ProtNLM"/>
    </source>
</evidence>
<dbReference type="PANTHER" id="PTHR22746:SF10">
    <property type="entry name" value="GUANINE NUCLEOTIDE EXCHANGE FACTOR SUBUNIT RIC1"/>
    <property type="match status" value="1"/>
</dbReference>
<dbReference type="GO" id="GO:0006886">
    <property type="term" value="P:intracellular protein transport"/>
    <property type="evidence" value="ECO:0007669"/>
    <property type="project" value="InterPro"/>
</dbReference>
<accession>A0A1B0DM67</accession>
<dbReference type="GO" id="GO:0005829">
    <property type="term" value="C:cytosol"/>
    <property type="evidence" value="ECO:0007669"/>
    <property type="project" value="TreeGrafter"/>
</dbReference>
<evidence type="ECO:0000313" key="1">
    <source>
        <dbReference type="EnsemblMetazoa" id="PPAI009457-PA"/>
    </source>
</evidence>
<dbReference type="EnsemblMetazoa" id="PPAI009457-RA">
    <property type="protein sequence ID" value="PPAI009457-PA"/>
    <property type="gene ID" value="PPAI009457"/>
</dbReference>
<reference evidence="1" key="1">
    <citation type="submission" date="2022-08" db="UniProtKB">
        <authorList>
            <consortium name="EnsemblMetazoa"/>
        </authorList>
    </citation>
    <scope>IDENTIFICATION</scope>
    <source>
        <strain evidence="1">Israel</strain>
    </source>
</reference>
<proteinExistence type="predicted"/>
<protein>
    <recommendedName>
        <fullName evidence="3">CNH domain-containing protein</fullName>
    </recommendedName>
</protein>
<dbReference type="GO" id="GO:0034066">
    <property type="term" value="C:Ric1-Rgp1 guanyl-nucleotide exchange factor complex"/>
    <property type="evidence" value="ECO:0007669"/>
    <property type="project" value="InterPro"/>
</dbReference>
<organism evidence="1 2">
    <name type="scientific">Phlebotomus papatasi</name>
    <name type="common">Sandfly</name>
    <dbReference type="NCBI Taxonomy" id="29031"/>
    <lineage>
        <taxon>Eukaryota</taxon>
        <taxon>Metazoa</taxon>
        <taxon>Ecdysozoa</taxon>
        <taxon>Arthropoda</taxon>
        <taxon>Hexapoda</taxon>
        <taxon>Insecta</taxon>
        <taxon>Pterygota</taxon>
        <taxon>Neoptera</taxon>
        <taxon>Endopterygota</taxon>
        <taxon>Diptera</taxon>
        <taxon>Nematocera</taxon>
        <taxon>Psychodoidea</taxon>
        <taxon>Psychodidae</taxon>
        <taxon>Phlebotomus</taxon>
        <taxon>Phlebotomus</taxon>
    </lineage>
</organism>
<dbReference type="VEuPathDB" id="VectorBase:PPAI009457"/>
<dbReference type="PANTHER" id="PTHR22746">
    <property type="entry name" value="RAB6A-GEF COMPLEX PARTNER PROTEIN 1"/>
    <property type="match status" value="1"/>
</dbReference>
<dbReference type="EMBL" id="AJVK01036979">
    <property type="status" value="NOT_ANNOTATED_CDS"/>
    <property type="molecule type" value="Genomic_DNA"/>
</dbReference>
<sequence length="195" mass="22182">MYFPVGWPKILDIAETGDSCQLLKICCDRVKILFAILTEDSLRIWYTKPCVPIVCHRRSAKSIEKHGRNMLVEWKPDSSMLVVVTEEGTLLLYSLGVVDTPKGIYNQIDSPFQNLRRDSAELFVKETIPCLMLALSHEVPLFVPVTCISCVSISQMMVATKAGKVLRIRWDGVEERDFSLDLKRIPFSVNQQVSY</sequence>
<dbReference type="GO" id="GO:0042147">
    <property type="term" value="P:retrograde transport, endosome to Golgi"/>
    <property type="evidence" value="ECO:0007669"/>
    <property type="project" value="TreeGrafter"/>
</dbReference>
<dbReference type="SUPFAM" id="SSF50978">
    <property type="entry name" value="WD40 repeat-like"/>
    <property type="match status" value="1"/>
</dbReference>
<name>A0A1B0DM67_PHLPP</name>
<keyword evidence="2" id="KW-1185">Reference proteome</keyword>
<dbReference type="InterPro" id="IPR040096">
    <property type="entry name" value="Ric1"/>
</dbReference>
<evidence type="ECO:0000313" key="2">
    <source>
        <dbReference type="Proteomes" id="UP000092462"/>
    </source>
</evidence>
<dbReference type="AlphaFoldDB" id="A0A1B0DM67"/>
<dbReference type="Proteomes" id="UP000092462">
    <property type="component" value="Unassembled WGS sequence"/>
</dbReference>
<dbReference type="GO" id="GO:0000139">
    <property type="term" value="C:Golgi membrane"/>
    <property type="evidence" value="ECO:0007669"/>
    <property type="project" value="TreeGrafter"/>
</dbReference>
<dbReference type="InterPro" id="IPR036322">
    <property type="entry name" value="WD40_repeat_dom_sf"/>
</dbReference>
<dbReference type="VEuPathDB" id="VectorBase:PPAPM1_006503"/>